<dbReference type="SUPFAM" id="SSF52540">
    <property type="entry name" value="P-loop containing nucleoside triphosphate hydrolases"/>
    <property type="match status" value="1"/>
</dbReference>
<evidence type="ECO:0000256" key="2">
    <source>
        <dbReference type="SAM" id="MobiDB-lite"/>
    </source>
</evidence>
<accession>A0A2N3WYE4</accession>
<reference evidence="4 5" key="1">
    <citation type="submission" date="2017-12" db="EMBL/GenBank/DDBJ databases">
        <title>Sequencing the genomes of 1000 Actinobacteria strains.</title>
        <authorList>
            <person name="Klenk H.-P."/>
        </authorList>
    </citation>
    <scope>NUCLEOTIDE SEQUENCE [LARGE SCALE GENOMIC DNA]</scope>
    <source>
        <strain evidence="4 5">DSM 44489</strain>
    </source>
</reference>
<dbReference type="PRINTS" id="PR00364">
    <property type="entry name" value="DISEASERSIST"/>
</dbReference>
<dbReference type="Pfam" id="PF00931">
    <property type="entry name" value="NB-ARC"/>
    <property type="match status" value="1"/>
</dbReference>
<feature type="repeat" description="TPR" evidence="1">
    <location>
        <begin position="759"/>
        <end position="792"/>
    </location>
</feature>
<feature type="repeat" description="TPR" evidence="1">
    <location>
        <begin position="599"/>
        <end position="632"/>
    </location>
</feature>
<gene>
    <name evidence="4" type="ORF">ATK86_0917</name>
</gene>
<evidence type="ECO:0000313" key="5">
    <source>
        <dbReference type="Proteomes" id="UP000233766"/>
    </source>
</evidence>
<dbReference type="PANTHER" id="PTHR47691:SF3">
    <property type="entry name" value="HTH-TYPE TRANSCRIPTIONAL REGULATOR RV0890C-RELATED"/>
    <property type="match status" value="1"/>
</dbReference>
<name>A0A2N3WYE4_9NOCA</name>
<feature type="domain" description="NB-ARC" evidence="3">
    <location>
        <begin position="61"/>
        <end position="207"/>
    </location>
</feature>
<dbReference type="PROSITE" id="PS50005">
    <property type="entry name" value="TPR"/>
    <property type="match status" value="6"/>
</dbReference>
<dbReference type="InterPro" id="IPR027417">
    <property type="entry name" value="P-loop_NTPase"/>
</dbReference>
<dbReference type="SUPFAM" id="SSF48452">
    <property type="entry name" value="TPR-like"/>
    <property type="match status" value="3"/>
</dbReference>
<keyword evidence="1" id="KW-0802">TPR repeat</keyword>
<evidence type="ECO:0000313" key="4">
    <source>
        <dbReference type="EMBL" id="PKV98887.1"/>
    </source>
</evidence>
<feature type="region of interest" description="Disordered" evidence="2">
    <location>
        <begin position="384"/>
        <end position="405"/>
    </location>
</feature>
<feature type="repeat" description="TPR" evidence="1">
    <location>
        <begin position="639"/>
        <end position="672"/>
    </location>
</feature>
<evidence type="ECO:0000259" key="3">
    <source>
        <dbReference type="Pfam" id="PF00931"/>
    </source>
</evidence>
<comment type="caution">
    <text evidence="4">The sequence shown here is derived from an EMBL/GenBank/DDBJ whole genome shotgun (WGS) entry which is preliminary data.</text>
</comment>
<sequence>MKDVSVGRDQFVQVTQEAPAPPRPRIAFGLPADPRAFLGRDRELRQILDAATVGPGRVVSIRAIDGMPGVGKTTLALHAAHLLADRFPDGRYMVELHAHTPGQPAADPSEVLAGLLIELGIDPRNLPDSLVGRRDLWRDRLADRKVLVILDDAADHAQITPLLPSGAECLTLITSRRRLVALDDAVPLPLDVLDPDTAATLFTNLAHRELTGSDRGAVAEIVRLCGYLPLAIVLLAGRLAHHPTWTVTGLATDFVATRDRLAHLHGGHREVRAAFDMSYHDLPPHHARLLRYLGVYPGPDIDVDAAAALADIPTGTALTALDALYTDHLIEETRPGRYRLHDLVGEYARTLADTDPPEPAGNTVAVDRLLDYYQATATAANRWVARRPTPTTDTPPPEPPGPVRDFDGEVAALSWLRVERANLLACLAHAVTDDPPHTVALTNALSGLLDRDGPWTLAAELYGRALTTARRTTDRLGEATTLTNLGLVRANTADYAEATDLHQRAQALYREIGNRLGEATTLTNLGNVRERTGDYAEANDLYQRAQALFWELGNRLGEASTLTNLGNVRMYTGDYGQATDLYQRAQALYREIGNRLGEATTLNNLGLMRENTGDYAQATDLYQRAQALYREIGNRLGEATTLNSLGNVRERTGNYAQATDLHQQALTLHRELGHRLGEASTLTNLGNVREKTGDYAQATDLQQQALTLHREIGNRFGEAAALTSLGLVRERTGDYAQATDLQQQALTLHRELGDRFGEAAALTNLGLVREKTGDYAQATDLHQQALTLFRELGNRLGEASTLTNLGNVRMYTGDYAQATDLQQQALILFREIGHRFGEAEVLNAIGTMLLETDQPGQALDRFTGAAEAARAINSQHEQARALEGTARCRVALGAPDTAVVELREAVEIYRRLAVPEAAAAAAYLATLDDPNPPPQQ</sequence>
<keyword evidence="5" id="KW-1185">Reference proteome</keyword>
<dbReference type="InterPro" id="IPR019734">
    <property type="entry name" value="TPR_rpt"/>
</dbReference>
<dbReference type="InterPro" id="IPR011990">
    <property type="entry name" value="TPR-like_helical_dom_sf"/>
</dbReference>
<protein>
    <submittedName>
        <fullName evidence="4">Tetratricopeptide repeat protein</fullName>
    </submittedName>
</protein>
<proteinExistence type="predicted"/>
<dbReference type="PANTHER" id="PTHR47691">
    <property type="entry name" value="REGULATOR-RELATED"/>
    <property type="match status" value="1"/>
</dbReference>
<feature type="compositionally biased region" description="Pro residues" evidence="2">
    <location>
        <begin position="393"/>
        <end position="402"/>
    </location>
</feature>
<feature type="repeat" description="TPR" evidence="1">
    <location>
        <begin position="679"/>
        <end position="712"/>
    </location>
</feature>
<dbReference type="Pfam" id="PF13424">
    <property type="entry name" value="TPR_12"/>
    <property type="match status" value="5"/>
</dbReference>
<dbReference type="EMBL" id="PJMW01000001">
    <property type="protein sequence ID" value="PKV98887.1"/>
    <property type="molecule type" value="Genomic_DNA"/>
</dbReference>
<dbReference type="SMART" id="SM00028">
    <property type="entry name" value="TPR"/>
    <property type="match status" value="11"/>
</dbReference>
<dbReference type="Gene3D" id="3.40.50.300">
    <property type="entry name" value="P-loop containing nucleotide triphosphate hydrolases"/>
    <property type="match status" value="1"/>
</dbReference>
<dbReference type="InterPro" id="IPR002182">
    <property type="entry name" value="NB-ARC"/>
</dbReference>
<dbReference type="AlphaFoldDB" id="A0A2N3WYE4"/>
<evidence type="ECO:0000256" key="1">
    <source>
        <dbReference type="PROSITE-ProRule" id="PRU00339"/>
    </source>
</evidence>
<feature type="repeat" description="TPR" evidence="1">
    <location>
        <begin position="559"/>
        <end position="592"/>
    </location>
</feature>
<dbReference type="Proteomes" id="UP000233766">
    <property type="component" value="Unassembled WGS sequence"/>
</dbReference>
<dbReference type="InterPro" id="IPR036388">
    <property type="entry name" value="WH-like_DNA-bd_sf"/>
</dbReference>
<feature type="repeat" description="TPR" evidence="1">
    <location>
        <begin position="719"/>
        <end position="752"/>
    </location>
</feature>
<dbReference type="Gene3D" id="1.25.40.10">
    <property type="entry name" value="Tetratricopeptide repeat domain"/>
    <property type="match status" value="3"/>
</dbReference>
<dbReference type="GO" id="GO:0043531">
    <property type="term" value="F:ADP binding"/>
    <property type="evidence" value="ECO:0007669"/>
    <property type="project" value="InterPro"/>
</dbReference>
<dbReference type="Gene3D" id="1.10.10.10">
    <property type="entry name" value="Winged helix-like DNA-binding domain superfamily/Winged helix DNA-binding domain"/>
    <property type="match status" value="1"/>
</dbReference>
<organism evidence="4 5">
    <name type="scientific">Nocardia fluminea</name>
    <dbReference type="NCBI Taxonomy" id="134984"/>
    <lineage>
        <taxon>Bacteria</taxon>
        <taxon>Bacillati</taxon>
        <taxon>Actinomycetota</taxon>
        <taxon>Actinomycetes</taxon>
        <taxon>Mycobacteriales</taxon>
        <taxon>Nocardiaceae</taxon>
        <taxon>Nocardia</taxon>
    </lineage>
</organism>
<dbReference type="OrthoDB" id="581105at2"/>